<sequence length="338" mass="36736">MFADDRLSPSRRALGQVIEWLVWAAVVGHSDRITHVFLPLDDRGVDGIVRRVDDEAMCAVQVKGRTSLRDSELSINVRCAALEDTHVTFVFAALDPVSVTLRDTMYVMDAATVLSLGSVSDAPTGAVVAIRLPYPPHAGSRWAPYACSLSDLPARLVTSAGVSPPAPSQPPVAFPPITEPRIPPPPRERELLGHLAELEVMRLLGEPPTLNTFKSFPDLEEAEYLVRHRPSGTIRGVQVKCLVVPDATTRSAVAFHGPSFVASPLTDAVILCWRHDLGGFDDTAWIIPTIDLPQLASTDGYTILLRLSLSSTHSRFDAYRVKRTQIATLLAERAAAGQ</sequence>
<gene>
    <name evidence="2" type="ORF">JF887_01640</name>
</gene>
<proteinExistence type="predicted"/>
<dbReference type="AlphaFoldDB" id="A0A934KKC9"/>
<organism evidence="2 3">
    <name type="scientific">Candidatus Amunia macphersoniae</name>
    <dbReference type="NCBI Taxonomy" id="3127014"/>
    <lineage>
        <taxon>Bacteria</taxon>
        <taxon>Bacillati</taxon>
        <taxon>Candidatus Dormiibacterota</taxon>
        <taxon>Candidatus Dormibacteria</taxon>
        <taxon>Candidatus Aeolococcales</taxon>
        <taxon>Candidatus Aeolococcaceae</taxon>
        <taxon>Candidatus Amunia</taxon>
    </lineage>
</organism>
<protein>
    <submittedName>
        <fullName evidence="2">Uncharacterized protein</fullName>
    </submittedName>
</protein>
<reference evidence="2 3" key="1">
    <citation type="submission" date="2020-10" db="EMBL/GenBank/DDBJ databases">
        <title>Ca. Dormibacterota MAGs.</title>
        <authorList>
            <person name="Montgomery K."/>
        </authorList>
    </citation>
    <scope>NUCLEOTIDE SEQUENCE [LARGE SCALE GENOMIC DNA]</scope>
    <source>
        <strain evidence="2">Mitchell_Peninsula_5</strain>
    </source>
</reference>
<feature type="compositionally biased region" description="Pro residues" evidence="1">
    <location>
        <begin position="164"/>
        <end position="185"/>
    </location>
</feature>
<comment type="caution">
    <text evidence="2">The sequence shown here is derived from an EMBL/GenBank/DDBJ whole genome shotgun (WGS) entry which is preliminary data.</text>
</comment>
<name>A0A934KKC9_9BACT</name>
<dbReference type="EMBL" id="JAEKNN010000008">
    <property type="protein sequence ID" value="MBJ7608119.1"/>
    <property type="molecule type" value="Genomic_DNA"/>
</dbReference>
<evidence type="ECO:0000313" key="2">
    <source>
        <dbReference type="EMBL" id="MBJ7608119.1"/>
    </source>
</evidence>
<evidence type="ECO:0000256" key="1">
    <source>
        <dbReference type="SAM" id="MobiDB-lite"/>
    </source>
</evidence>
<evidence type="ECO:0000313" key="3">
    <source>
        <dbReference type="Proteomes" id="UP000614410"/>
    </source>
</evidence>
<dbReference type="Proteomes" id="UP000614410">
    <property type="component" value="Unassembled WGS sequence"/>
</dbReference>
<accession>A0A934KKC9</accession>
<feature type="region of interest" description="Disordered" evidence="1">
    <location>
        <begin position="160"/>
        <end position="185"/>
    </location>
</feature>